<organism evidence="3 4">
    <name type="scientific">Pseudolysobacter antarcticus</name>
    <dbReference type="NCBI Taxonomy" id="2511995"/>
    <lineage>
        <taxon>Bacteria</taxon>
        <taxon>Pseudomonadati</taxon>
        <taxon>Pseudomonadota</taxon>
        <taxon>Gammaproteobacteria</taxon>
        <taxon>Lysobacterales</taxon>
        <taxon>Rhodanobacteraceae</taxon>
        <taxon>Pseudolysobacter</taxon>
    </lineage>
</organism>
<dbReference type="InterPro" id="IPR021102">
    <property type="entry name" value="PNGase_A"/>
</dbReference>
<dbReference type="PANTHER" id="PTHR31104">
    <property type="entry name" value="PEPTIDE-N4-(N-ACETYL-BETA-GLUCOSAMINYL)ASPARAGINE AMIDASE A PROTEIN"/>
    <property type="match status" value="1"/>
</dbReference>
<evidence type="ECO:0000259" key="2">
    <source>
        <dbReference type="Pfam" id="PF12222"/>
    </source>
</evidence>
<accession>A0A411HII3</accession>
<dbReference type="KEGG" id="xbc:ELE36_08160"/>
<dbReference type="EMBL" id="CP035704">
    <property type="protein sequence ID" value="QBB70339.1"/>
    <property type="molecule type" value="Genomic_DNA"/>
</dbReference>
<dbReference type="Pfam" id="PF12222">
    <property type="entry name" value="PNGaseA"/>
    <property type="match status" value="1"/>
</dbReference>
<keyword evidence="4" id="KW-1185">Reference proteome</keyword>
<proteinExistence type="predicted"/>
<dbReference type="AlphaFoldDB" id="A0A411HII3"/>
<evidence type="ECO:0000313" key="3">
    <source>
        <dbReference type="EMBL" id="QBB70339.1"/>
    </source>
</evidence>
<feature type="domain" description="Peptide N-acetyl-beta-D-glucosaminyl asparaginase amidase A N-terminal" evidence="2">
    <location>
        <begin position="60"/>
        <end position="343"/>
    </location>
</feature>
<dbReference type="Proteomes" id="UP000291562">
    <property type="component" value="Chromosome"/>
</dbReference>
<gene>
    <name evidence="3" type="ORF">ELE36_08160</name>
</gene>
<dbReference type="RefSeq" id="WP_129832598.1">
    <property type="nucleotide sequence ID" value="NZ_CP035704.1"/>
</dbReference>
<dbReference type="OrthoDB" id="3275185at2"/>
<dbReference type="InterPro" id="IPR056948">
    <property type="entry name" value="PNGaseA_N"/>
</dbReference>
<reference evidence="3 4" key="1">
    <citation type="submission" date="2019-01" db="EMBL/GenBank/DDBJ databases">
        <title>Pseudolysobacter antarctica gen. nov., sp. nov., isolated from Fildes Peninsula, Antarctica.</title>
        <authorList>
            <person name="Wei Z."/>
            <person name="Peng F."/>
        </authorList>
    </citation>
    <scope>NUCLEOTIDE SEQUENCE [LARGE SCALE GENOMIC DNA]</scope>
    <source>
        <strain evidence="3 4">AQ6-296</strain>
    </source>
</reference>
<sequence length="602" mass="63736">MDIRSYQRRFTVLFSSLLAVLVIAPAASVADTLPHAPAIGATGVTQADPGVPRPSTTPCVVHLLVGQTFADYSSKPFDYAPPSACPKPWAAVVLSADFSVNAGRQFDRTAEIWIGGVNVYFGTTQEPSAAVNPSWHVERDITDYSALLATTQSGRADLGNTVDSTYTGIITGSADLLFYPAVANAPTPALPDVVLPMSSSATGGTVSVGSATDKNSATFTLPTNIERVYLDVIAQSQAGDEFWYLCVPNQLSAELQSCGGSGFRETEVSIDGQPAGVAPVFPWIYTGGIDPYLWRPIPGVQALNFKPYRVDLTPFAAMLNDGQPHTLSLSVFNTQDHFATTATLLLYLDAGSTQVGGALTSNTLTAAPVQQIDNQLVITAPNINNAATAASGTVTVTGSHISTIAGYALTSHGRVDTTLTQNVAFSNAQQFTIDDTHYIQALTQHTNVTRTTDVKTGSNSISATVLEDYPLSITYAQVTNTDGSADVTTTINQSLGKARLIYLNNTFVYLSSLFDGVTPVDTLHFDSNNALTAKSGQASAQRYTYFDTLGAYYNRALTAVTGQVTATADADANAPTVLSNLLPWNLLGYRLPAIVLNNLPND</sequence>
<feature type="signal peptide" evidence="1">
    <location>
        <begin position="1"/>
        <end position="30"/>
    </location>
</feature>
<feature type="chain" id="PRO_5019202954" evidence="1">
    <location>
        <begin position="31"/>
        <end position="602"/>
    </location>
</feature>
<evidence type="ECO:0000256" key="1">
    <source>
        <dbReference type="SAM" id="SignalP"/>
    </source>
</evidence>
<protein>
    <submittedName>
        <fullName evidence="3">Peptide-N(4)-(N-acetyl-beta-glucosaminyl)asparagine amidase</fullName>
    </submittedName>
</protein>
<name>A0A411HII3_9GAMM</name>
<keyword evidence="1" id="KW-0732">Signal</keyword>
<evidence type="ECO:0000313" key="4">
    <source>
        <dbReference type="Proteomes" id="UP000291562"/>
    </source>
</evidence>